<gene>
    <name evidence="2" type="primary">LOC106511483</name>
</gene>
<keyword evidence="1" id="KW-1185">Reference proteome</keyword>
<accession>A0A2I4AJN1</accession>
<dbReference type="AlphaFoldDB" id="A0A2I4AJN1"/>
<reference evidence="2" key="1">
    <citation type="submission" date="2025-08" db="UniProtKB">
        <authorList>
            <consortium name="RefSeq"/>
        </authorList>
    </citation>
    <scope>IDENTIFICATION</scope>
</reference>
<dbReference type="SUPFAM" id="SSF56204">
    <property type="entry name" value="Hect, E3 ligase catalytic domain"/>
    <property type="match status" value="1"/>
</dbReference>
<proteinExistence type="predicted"/>
<dbReference type="RefSeq" id="XP_013855689.1">
    <property type="nucleotide sequence ID" value="XM_014000235.1"/>
</dbReference>
<organism evidence="1 2">
    <name type="scientific">Austrofundulus limnaeus</name>
    <name type="common">Annual killifish</name>
    <dbReference type="NCBI Taxonomy" id="52670"/>
    <lineage>
        <taxon>Eukaryota</taxon>
        <taxon>Metazoa</taxon>
        <taxon>Chordata</taxon>
        <taxon>Craniata</taxon>
        <taxon>Vertebrata</taxon>
        <taxon>Euteleostomi</taxon>
        <taxon>Actinopterygii</taxon>
        <taxon>Neopterygii</taxon>
        <taxon>Teleostei</taxon>
        <taxon>Neoteleostei</taxon>
        <taxon>Acanthomorphata</taxon>
        <taxon>Ovalentaria</taxon>
        <taxon>Atherinomorphae</taxon>
        <taxon>Cyprinodontiformes</taxon>
        <taxon>Rivulidae</taxon>
        <taxon>Austrofundulus</taxon>
    </lineage>
</organism>
<evidence type="ECO:0000313" key="2">
    <source>
        <dbReference type="RefSeq" id="XP_013855689.1"/>
    </source>
</evidence>
<dbReference type="KEGG" id="alim:106511483"/>
<protein>
    <submittedName>
        <fullName evidence="2">Uncharacterized protein LOC106511483</fullName>
    </submittedName>
</protein>
<dbReference type="Proteomes" id="UP000192220">
    <property type="component" value="Unplaced"/>
</dbReference>
<dbReference type="OrthoDB" id="8446481at2759"/>
<sequence length="528" mass="57419">MAAVENTGSSSVSQDAIIQSATHLLQLLTSSRRTTAVMDQNTRDQSQVAHSSNIINPERPLVQQEMTRSFPGIFLRGRGKRRFPPTSLMPAKKPKPLEVVFYLLPKEMDKTPKEHEKYLHTQAGMGQRTAYIDENTTHEELSDALNVLFPKLKEVTGGWLLFKPGGGWGSRKLSLVPPDDIGYTGKILKAASRGGKNLFIAPIQEELSIDPLPLNDESFSSMPKAKCQKCGLGIPLQLLPEHVKSCPPMETASESSLVCSNGDESTEKESPMQPCPVCTVMYPSDFIAMHASSCGESSTSDENGHEGTVIEEGQADMPGPSGTSCAVRDGWLTVSDSSKAISECAKNALHLHELENPLILTMDIRRSVAEQDVALISFYKRPNVEWARPLECRLEGDTAIGQGVVRFFLSTCMEKLVSGFCINFANSSVTPVFEGELGHLVPPASQFLVDSDMFLMARRMVGHSFLHGGPCLSGLSPAVVHVLLGGSPETATVTLLDCPDLDIRGTIQLLEGETKLSDAERTRVQDLA</sequence>
<dbReference type="InterPro" id="IPR035983">
    <property type="entry name" value="Hect_E3_ubiquitin_ligase"/>
</dbReference>
<dbReference type="GO" id="GO:0004842">
    <property type="term" value="F:ubiquitin-protein transferase activity"/>
    <property type="evidence" value="ECO:0007669"/>
    <property type="project" value="InterPro"/>
</dbReference>
<dbReference type="GeneID" id="106511483"/>
<dbReference type="InParanoid" id="A0A2I4AJN1"/>
<evidence type="ECO:0000313" key="1">
    <source>
        <dbReference type="Proteomes" id="UP000192220"/>
    </source>
</evidence>
<name>A0A2I4AJN1_AUSLI</name>
<feature type="non-terminal residue" evidence="2">
    <location>
        <position position="528"/>
    </location>
</feature>